<evidence type="ECO:0000256" key="7">
    <source>
        <dbReference type="SAM" id="Coils"/>
    </source>
</evidence>
<dbReference type="SUPFAM" id="SSF47384">
    <property type="entry name" value="Homodimeric domain of signal transducing histidine kinase"/>
    <property type="match status" value="1"/>
</dbReference>
<keyword evidence="3 6" id="KW-0597">Phosphoprotein</keyword>
<proteinExistence type="predicted"/>
<sequence length="736" mass="81102">MTQDAAATHAFLDPEDSLERQNEKLIQIVDALVRQVERGGSGSGEAYAQFRRAALLEEQVQARTVELENALEMLNRSNARLAQAMRETEAARRDLSTAIETVQEGFAMFDLLRRMVMCNSRFGMHMEDLRDTLRPGLRFDDYIAHVAGSRSLSLPLGETPQMWQARRLARHDDRHAIFNVSLAGDHWVQVSQHRTPGGGTVIMQTDVTDMIRAERQARERMLDDQSRMARATLDHIKQGICIFDGRLRLAGWNDGLSQLMGVPTPRLRRGLQFPALWRMIDQDFGLDGDMTMQRLTTWVEAPVARQPLRFRMRSEDQRFIDASAQQMPDGGFVFSFTDITAERRAIRDLARTNEALEERVRARTLELEDALERAGRANASRSRFVAATSHDLLQPLSAANLFLSALAHDDPANREVLGKAHDALHSVEAILHALLDISKLELGHASMDVGPVALGPVLAQLHDQFALQAQAKGLRLDIVPTGLVVSSDRTYLKRVLQNLIGNAVRYTGTGRVLVGARRRGGAAVVEVWDTGPGIAEEDMQTIFREFSRLNARASASEGMGLGLAIVERACAILGHPLDVASEPGRFTRFSVGVPVTIARAPDAEAPGRALSETGGGPERVALLVENDAEVRRAMCHLLERWGLTVLDVESGEAALALLDETGAEPDFLLVDQQLGAGMTGLDTIAALRLLLPDRPLRLVTADRSPELRDAARQAGVTILPKPVSTHDLRRFLGRGG</sequence>
<evidence type="ECO:0000256" key="5">
    <source>
        <dbReference type="ARBA" id="ARBA00022777"/>
    </source>
</evidence>
<dbReference type="STRING" id="1337093.MBELCI_2668"/>
<dbReference type="SMART" id="SM00388">
    <property type="entry name" value="HisKA"/>
    <property type="match status" value="1"/>
</dbReference>
<dbReference type="CDD" id="cd00156">
    <property type="entry name" value="REC"/>
    <property type="match status" value="1"/>
</dbReference>
<keyword evidence="11" id="KW-1185">Reference proteome</keyword>
<dbReference type="InterPro" id="IPR003661">
    <property type="entry name" value="HisK_dim/P_dom"/>
</dbReference>
<evidence type="ECO:0000256" key="4">
    <source>
        <dbReference type="ARBA" id="ARBA00022679"/>
    </source>
</evidence>
<dbReference type="PANTHER" id="PTHR43047:SF9">
    <property type="entry name" value="HISTIDINE KINASE"/>
    <property type="match status" value="1"/>
</dbReference>
<dbReference type="InterPro" id="IPR004358">
    <property type="entry name" value="Sig_transdc_His_kin-like_C"/>
</dbReference>
<dbReference type="InterPro" id="IPR011006">
    <property type="entry name" value="CheY-like_superfamily"/>
</dbReference>
<dbReference type="PRINTS" id="PR00344">
    <property type="entry name" value="BCTRLSENSOR"/>
</dbReference>
<dbReference type="Pfam" id="PF12860">
    <property type="entry name" value="PAS_7"/>
    <property type="match status" value="2"/>
</dbReference>
<dbReference type="SUPFAM" id="SSF55785">
    <property type="entry name" value="PYP-like sensor domain (PAS domain)"/>
    <property type="match status" value="1"/>
</dbReference>
<dbReference type="eggNOG" id="COG2205">
    <property type="taxonomic scope" value="Bacteria"/>
</dbReference>
<dbReference type="Gene3D" id="3.40.50.2300">
    <property type="match status" value="1"/>
</dbReference>
<evidence type="ECO:0000259" key="9">
    <source>
        <dbReference type="PROSITE" id="PS50110"/>
    </source>
</evidence>
<dbReference type="SMART" id="SM00448">
    <property type="entry name" value="REC"/>
    <property type="match status" value="1"/>
</dbReference>
<comment type="caution">
    <text evidence="10">The sequence shown here is derived from an EMBL/GenBank/DDBJ whole genome shotgun (WGS) entry which is preliminary data.</text>
</comment>
<evidence type="ECO:0000259" key="8">
    <source>
        <dbReference type="PROSITE" id="PS50109"/>
    </source>
</evidence>
<dbReference type="AlphaFoldDB" id="U2YMZ2"/>
<dbReference type="SMART" id="SM00387">
    <property type="entry name" value="HATPase_c"/>
    <property type="match status" value="1"/>
</dbReference>
<dbReference type="CDD" id="cd00082">
    <property type="entry name" value="HisKA"/>
    <property type="match status" value="1"/>
</dbReference>
<dbReference type="Pfam" id="PF00512">
    <property type="entry name" value="HisKA"/>
    <property type="match status" value="1"/>
</dbReference>
<gene>
    <name evidence="10" type="ORF">MBELCI_2668</name>
</gene>
<dbReference type="eggNOG" id="COG0745">
    <property type="taxonomic scope" value="Bacteria"/>
</dbReference>
<dbReference type="Pfam" id="PF02518">
    <property type="entry name" value="HATPase_c"/>
    <property type="match status" value="1"/>
</dbReference>
<organism evidence="10 11">
    <name type="scientific">Limimaricola cinnabarinus LL-001</name>
    <dbReference type="NCBI Taxonomy" id="1337093"/>
    <lineage>
        <taxon>Bacteria</taxon>
        <taxon>Pseudomonadati</taxon>
        <taxon>Pseudomonadota</taxon>
        <taxon>Alphaproteobacteria</taxon>
        <taxon>Rhodobacterales</taxon>
        <taxon>Paracoccaceae</taxon>
        <taxon>Limimaricola</taxon>
    </lineage>
</organism>
<dbReference type="FunFam" id="3.30.565.10:FF:000049">
    <property type="entry name" value="Two-component sensor histidine kinase"/>
    <property type="match status" value="1"/>
</dbReference>
<dbReference type="SUPFAM" id="SSF55874">
    <property type="entry name" value="ATPase domain of HSP90 chaperone/DNA topoisomerase II/histidine kinase"/>
    <property type="match status" value="1"/>
</dbReference>
<feature type="coiled-coil region" evidence="7">
    <location>
        <begin position="15"/>
        <end position="94"/>
    </location>
</feature>
<dbReference type="Gene3D" id="1.10.287.130">
    <property type="match status" value="1"/>
</dbReference>
<evidence type="ECO:0000313" key="11">
    <source>
        <dbReference type="Proteomes" id="UP000016566"/>
    </source>
</evidence>
<keyword evidence="4" id="KW-0808">Transferase</keyword>
<evidence type="ECO:0000256" key="6">
    <source>
        <dbReference type="PROSITE-ProRule" id="PRU00169"/>
    </source>
</evidence>
<protein>
    <recommendedName>
        <fullName evidence="2">histidine kinase</fullName>
        <ecNumber evidence="2">2.7.13.3</ecNumber>
    </recommendedName>
</protein>
<keyword evidence="5 10" id="KW-0418">Kinase</keyword>
<dbReference type="CDD" id="cd00075">
    <property type="entry name" value="HATPase"/>
    <property type="match status" value="1"/>
</dbReference>
<keyword evidence="7" id="KW-0175">Coiled coil</keyword>
<dbReference type="InterPro" id="IPR003594">
    <property type="entry name" value="HATPase_dom"/>
</dbReference>
<dbReference type="PROSITE" id="PS50109">
    <property type="entry name" value="HIS_KIN"/>
    <property type="match status" value="1"/>
</dbReference>
<dbReference type="GO" id="GO:0005886">
    <property type="term" value="C:plasma membrane"/>
    <property type="evidence" value="ECO:0007669"/>
    <property type="project" value="TreeGrafter"/>
</dbReference>
<dbReference type="Proteomes" id="UP000016566">
    <property type="component" value="Unassembled WGS sequence"/>
</dbReference>
<dbReference type="GO" id="GO:0000155">
    <property type="term" value="F:phosphorelay sensor kinase activity"/>
    <property type="evidence" value="ECO:0007669"/>
    <property type="project" value="InterPro"/>
</dbReference>
<comment type="catalytic activity">
    <reaction evidence="1">
        <text>ATP + protein L-histidine = ADP + protein N-phospho-L-histidine.</text>
        <dbReference type="EC" id="2.7.13.3"/>
    </reaction>
</comment>
<dbReference type="EMBL" id="BATB01000042">
    <property type="protein sequence ID" value="GAD56616.1"/>
    <property type="molecule type" value="Genomic_DNA"/>
</dbReference>
<reference evidence="10" key="1">
    <citation type="journal article" date="2013" name="Genome Announc.">
        <title>Draft Genome Sequence of Loktanella cinnabarina LL-001T, Isolated from Deep-Sea Floor Sediment.</title>
        <authorList>
            <person name="Nishi S."/>
            <person name="Tsubouchi T."/>
            <person name="Takaki Y."/>
            <person name="Koyanagi R."/>
            <person name="Satoh N."/>
            <person name="Maruyama T."/>
            <person name="Hatada Y."/>
        </authorList>
    </citation>
    <scope>NUCLEOTIDE SEQUENCE [LARGE SCALE GENOMIC DNA]</scope>
    <source>
        <strain evidence="10">LL-001</strain>
    </source>
</reference>
<evidence type="ECO:0000256" key="2">
    <source>
        <dbReference type="ARBA" id="ARBA00012438"/>
    </source>
</evidence>
<dbReference type="InterPro" id="IPR005467">
    <property type="entry name" value="His_kinase_dom"/>
</dbReference>
<dbReference type="EC" id="2.7.13.3" evidence="2"/>
<feature type="modified residue" description="4-aspartylphosphate" evidence="6">
    <location>
        <position position="671"/>
    </location>
</feature>
<evidence type="ECO:0000256" key="3">
    <source>
        <dbReference type="ARBA" id="ARBA00022553"/>
    </source>
</evidence>
<evidence type="ECO:0000313" key="10">
    <source>
        <dbReference type="EMBL" id="GAD56616.1"/>
    </source>
</evidence>
<dbReference type="PROSITE" id="PS50110">
    <property type="entry name" value="RESPONSE_REGULATORY"/>
    <property type="match status" value="1"/>
</dbReference>
<name>U2YMZ2_9RHOB</name>
<feature type="domain" description="Histidine kinase" evidence="8">
    <location>
        <begin position="387"/>
        <end position="597"/>
    </location>
</feature>
<feature type="domain" description="Response regulatory" evidence="9">
    <location>
        <begin position="620"/>
        <end position="736"/>
    </location>
</feature>
<evidence type="ECO:0000256" key="1">
    <source>
        <dbReference type="ARBA" id="ARBA00000085"/>
    </source>
</evidence>
<dbReference type="Gene3D" id="3.30.450.20">
    <property type="entry name" value="PAS domain"/>
    <property type="match status" value="1"/>
</dbReference>
<dbReference type="Gene3D" id="3.30.565.10">
    <property type="entry name" value="Histidine kinase-like ATPase, C-terminal domain"/>
    <property type="match status" value="1"/>
</dbReference>
<dbReference type="InterPro" id="IPR035965">
    <property type="entry name" value="PAS-like_dom_sf"/>
</dbReference>
<dbReference type="InterPro" id="IPR001789">
    <property type="entry name" value="Sig_transdc_resp-reg_receiver"/>
</dbReference>
<dbReference type="InterPro" id="IPR036890">
    <property type="entry name" value="HATPase_C_sf"/>
</dbReference>
<dbReference type="SUPFAM" id="SSF52172">
    <property type="entry name" value="CheY-like"/>
    <property type="match status" value="1"/>
</dbReference>
<dbReference type="InterPro" id="IPR036097">
    <property type="entry name" value="HisK_dim/P_sf"/>
</dbReference>
<feature type="coiled-coil region" evidence="7">
    <location>
        <begin position="339"/>
        <end position="373"/>
    </location>
</feature>
<dbReference type="Pfam" id="PF00072">
    <property type="entry name" value="Response_reg"/>
    <property type="match status" value="1"/>
</dbReference>
<dbReference type="GO" id="GO:0009927">
    <property type="term" value="F:histidine phosphotransfer kinase activity"/>
    <property type="evidence" value="ECO:0007669"/>
    <property type="project" value="TreeGrafter"/>
</dbReference>
<dbReference type="PANTHER" id="PTHR43047">
    <property type="entry name" value="TWO-COMPONENT HISTIDINE PROTEIN KINASE"/>
    <property type="match status" value="1"/>
</dbReference>
<accession>U2YMZ2</accession>